<organism evidence="2">
    <name type="scientific">Emiliania huxleyi</name>
    <name type="common">Coccolithophore</name>
    <name type="synonym">Pontosphaera huxleyi</name>
    <dbReference type="NCBI Taxonomy" id="2903"/>
    <lineage>
        <taxon>Eukaryota</taxon>
        <taxon>Haptista</taxon>
        <taxon>Haptophyta</taxon>
        <taxon>Prymnesiophyceae</taxon>
        <taxon>Isochrysidales</taxon>
        <taxon>Noelaerhabdaceae</taxon>
        <taxon>Emiliania</taxon>
    </lineage>
</organism>
<gene>
    <name evidence="2" type="ORF">EHUX00137_LOCUS13221</name>
</gene>
<evidence type="ECO:0000256" key="1">
    <source>
        <dbReference type="SAM" id="MobiDB-lite"/>
    </source>
</evidence>
<evidence type="ECO:0000313" key="2">
    <source>
        <dbReference type="EMBL" id="CAE0542836.1"/>
    </source>
</evidence>
<protein>
    <submittedName>
        <fullName evidence="2">Uncharacterized protein</fullName>
    </submittedName>
</protein>
<name>A0A7S3S347_EMIHU</name>
<reference evidence="2" key="1">
    <citation type="submission" date="2021-01" db="EMBL/GenBank/DDBJ databases">
        <authorList>
            <person name="Corre E."/>
            <person name="Pelletier E."/>
            <person name="Niang G."/>
            <person name="Scheremetjew M."/>
            <person name="Finn R."/>
            <person name="Kale V."/>
            <person name="Holt S."/>
            <person name="Cochrane G."/>
            <person name="Meng A."/>
            <person name="Brown T."/>
            <person name="Cohen L."/>
        </authorList>
    </citation>
    <scope>NUCLEOTIDE SEQUENCE</scope>
    <source>
        <strain evidence="2">379</strain>
    </source>
</reference>
<accession>A0A7S3S347</accession>
<feature type="compositionally biased region" description="Pro residues" evidence="1">
    <location>
        <begin position="71"/>
        <end position="87"/>
    </location>
</feature>
<sequence length="619" mass="65632">MRAAKVGFQPVLNAAAPGVFAQEPAGIRSAQGRNVRLLVTAEVVLLVVATLTLGATQLDLLPHSWYIPPTHALPPPPPPSQSSPSPPQRQHSLVPVPSPPIAVTEFLQPRASFADILGCGTDTPCAHCADGCTPRVLKSGMRYPRHNVLQYAGDGVWDGNGLTAARAVAAMLGDPYAYTASPVMAAYQSLLMGLEGAPLLGNVSGRFLQSHAYRFAREASLHKEAFLARLPRLTRSRLLESQLWRRLPEELQREIVSTGFRLERDAATAAAALILDLLVAGRAPGSGWLAMEDSDWAATEETDSDSVGWNVGSTDPHDVVYTSVYDTGVYFARMMVAYAAADSGGSGIDTRWATSWCRSRKCGVPELSGREDVWDAGELRTPGYKRPSEVEALFLAASRAPVGRENLGEPLSWAIFRASGRRRASAAAASASDATHEPVALILCPAALLETDAKGGGGGARAVYGIRRALEGGLRFLATSGGAGIEAFPEERRLHDLAPEVTPQLPIPVWGVFYRCSAAAAAGQPWSLRARADQRRACAAARVLREALNAQRDGAGATAGMEEWLRATPLPAELAAGISLAPRAPGSSWLPAQPAARREVACTLAVAELVEDEALCTAA</sequence>
<proteinExistence type="predicted"/>
<dbReference type="AlphaFoldDB" id="A0A7S3S347"/>
<feature type="region of interest" description="Disordered" evidence="1">
    <location>
        <begin position="71"/>
        <end position="95"/>
    </location>
</feature>
<dbReference type="EMBL" id="HBIR01017586">
    <property type="protein sequence ID" value="CAE0542836.1"/>
    <property type="molecule type" value="Transcribed_RNA"/>
</dbReference>